<dbReference type="Proteomes" id="UP001221142">
    <property type="component" value="Unassembled WGS sequence"/>
</dbReference>
<keyword evidence="3" id="KW-1185">Reference proteome</keyword>
<accession>A0AAD7CJS2</accession>
<gene>
    <name evidence="2" type="ORF">FB45DRAFT_1017950</name>
</gene>
<comment type="caution">
    <text evidence="2">The sequence shown here is derived from an EMBL/GenBank/DDBJ whole genome shotgun (WGS) entry which is preliminary data.</text>
</comment>
<name>A0AAD7CJS2_9AGAR</name>
<protein>
    <submittedName>
        <fullName evidence="2">Uncharacterized protein</fullName>
    </submittedName>
</protein>
<organism evidence="2 3">
    <name type="scientific">Roridomyces roridus</name>
    <dbReference type="NCBI Taxonomy" id="1738132"/>
    <lineage>
        <taxon>Eukaryota</taxon>
        <taxon>Fungi</taxon>
        <taxon>Dikarya</taxon>
        <taxon>Basidiomycota</taxon>
        <taxon>Agaricomycotina</taxon>
        <taxon>Agaricomycetes</taxon>
        <taxon>Agaricomycetidae</taxon>
        <taxon>Agaricales</taxon>
        <taxon>Marasmiineae</taxon>
        <taxon>Mycenaceae</taxon>
        <taxon>Roridomyces</taxon>
    </lineage>
</organism>
<evidence type="ECO:0000313" key="3">
    <source>
        <dbReference type="Proteomes" id="UP001221142"/>
    </source>
</evidence>
<reference evidence="2" key="1">
    <citation type="submission" date="2023-03" db="EMBL/GenBank/DDBJ databases">
        <title>Massive genome expansion in bonnet fungi (Mycena s.s.) driven by repeated elements and novel gene families across ecological guilds.</title>
        <authorList>
            <consortium name="Lawrence Berkeley National Laboratory"/>
            <person name="Harder C.B."/>
            <person name="Miyauchi S."/>
            <person name="Viragh M."/>
            <person name="Kuo A."/>
            <person name="Thoen E."/>
            <person name="Andreopoulos B."/>
            <person name="Lu D."/>
            <person name="Skrede I."/>
            <person name="Drula E."/>
            <person name="Henrissat B."/>
            <person name="Morin E."/>
            <person name="Kohler A."/>
            <person name="Barry K."/>
            <person name="LaButti K."/>
            <person name="Morin E."/>
            <person name="Salamov A."/>
            <person name="Lipzen A."/>
            <person name="Mereny Z."/>
            <person name="Hegedus B."/>
            <person name="Baldrian P."/>
            <person name="Stursova M."/>
            <person name="Weitz H."/>
            <person name="Taylor A."/>
            <person name="Grigoriev I.V."/>
            <person name="Nagy L.G."/>
            <person name="Martin F."/>
            <person name="Kauserud H."/>
        </authorList>
    </citation>
    <scope>NUCLEOTIDE SEQUENCE</scope>
    <source>
        <strain evidence="2">9284</strain>
    </source>
</reference>
<dbReference type="EMBL" id="JARKIF010000001">
    <property type="protein sequence ID" value="KAJ7650552.1"/>
    <property type="molecule type" value="Genomic_DNA"/>
</dbReference>
<evidence type="ECO:0000313" key="2">
    <source>
        <dbReference type="EMBL" id="KAJ7650552.1"/>
    </source>
</evidence>
<feature type="region of interest" description="Disordered" evidence="1">
    <location>
        <begin position="216"/>
        <end position="268"/>
    </location>
</feature>
<dbReference type="AlphaFoldDB" id="A0AAD7CJS2"/>
<proteinExistence type="predicted"/>
<sequence length="469" mass="51666">MVLGAPAAALGDGSEISCHIVLKQTGKNDVEEVFTGIDFPTDLLVRRKNTLCTTLLALITQLQKHKALLLSCGISIDSTITMILDQKYPFSSDIQTATTRAPCFDELLYRKGSNGFRQLGSFQTSFSDPVAPAHTFDSMVDVMAASGSGYGARDFFDMWEGMGVHPESHFILMFIINTPFTTFFPPLDTVTFEVQPEILPFISDPFHPPPIETITPFSTLSSPSRSSHEHTSGLVPYPSPPAPESPTSQMETSTFTPPTIPVAASRSSPLRVQRARSESVAPYPSPQHHHVKGICEQEILDFATLQPKATFTNGTRANSIAEFARCFNSMKGIILSLQLDPELLKQSRSFLCDSTEVALSGEQVLQYFRWTTSTFVKKRQLFAQARSLASRRWKGAIPGDSESDTDKKQLHNTLRAIHYLWSEDGPITNLDLALPSKHSKGDEKLAADLTQANLESSCKALKDFTEANN</sequence>
<evidence type="ECO:0000256" key="1">
    <source>
        <dbReference type="SAM" id="MobiDB-lite"/>
    </source>
</evidence>